<proteinExistence type="predicted"/>
<accession>A0ABQ3WS74</accession>
<gene>
    <name evidence="1" type="ORF">Aca07nite_64160</name>
</gene>
<protein>
    <submittedName>
        <fullName evidence="1">Uncharacterized protein</fullName>
    </submittedName>
</protein>
<name>A0ABQ3WS74_9ACTN</name>
<evidence type="ECO:0000313" key="1">
    <source>
        <dbReference type="EMBL" id="GID49141.1"/>
    </source>
</evidence>
<reference evidence="1" key="1">
    <citation type="submission" date="2021-01" db="EMBL/GenBank/DDBJ databases">
        <title>Whole genome shotgun sequence of Actinoplanes capillaceus NBRC 16408.</title>
        <authorList>
            <person name="Komaki H."/>
            <person name="Tamura T."/>
        </authorList>
    </citation>
    <scope>NUCLEOTIDE SEQUENCE [LARGE SCALE GENOMIC DNA]</scope>
    <source>
        <strain evidence="1">NBRC 16408</strain>
    </source>
</reference>
<organism evidence="1">
    <name type="scientific">Actinoplanes campanulatus</name>
    <dbReference type="NCBI Taxonomy" id="113559"/>
    <lineage>
        <taxon>Bacteria</taxon>
        <taxon>Bacillati</taxon>
        <taxon>Actinomycetota</taxon>
        <taxon>Actinomycetes</taxon>
        <taxon>Micromonosporales</taxon>
        <taxon>Micromonosporaceae</taxon>
        <taxon>Actinoplanes</taxon>
    </lineage>
</organism>
<comment type="caution">
    <text evidence="1">The sequence shown here is derived from an EMBL/GenBank/DDBJ whole genome shotgun (WGS) entry which is preliminary data.</text>
</comment>
<dbReference type="EMBL" id="BOMF01000121">
    <property type="protein sequence ID" value="GID49141.1"/>
    <property type="molecule type" value="Genomic_DNA"/>
</dbReference>
<sequence>MPNDRSPAYRLRPLRRVRRPASACVADYYLTGATERQAGTGNGGWQLAGVTESDPFRWRISRVNIAMLVA</sequence>